<evidence type="ECO:0000313" key="1">
    <source>
        <dbReference type="EMBL" id="KAJ1216653.1"/>
    </source>
</evidence>
<sequence>MLQAAGKLLYDPRQGNRFTIIIKAGGELPGRCSVILAKVGGELQGSRSAILGKAGGELQGSHSVILGKAGSELQGSHYRRTSTEKCRGVPLLLPVPFDMDTLGTRQEESSFAEKRLRSQATSVRQQGVCQLRDITQTGTHCSGEHSTMAKQN</sequence>
<comment type="caution">
    <text evidence="1">The sequence shown here is derived from an EMBL/GenBank/DDBJ whole genome shotgun (WGS) entry which is preliminary data.</text>
</comment>
<dbReference type="AlphaFoldDB" id="A0AAV7WW08"/>
<proteinExistence type="predicted"/>
<gene>
    <name evidence="1" type="ORF">NDU88_004254</name>
</gene>
<dbReference type="Proteomes" id="UP001066276">
    <property type="component" value="Chromosome 1_1"/>
</dbReference>
<evidence type="ECO:0000313" key="2">
    <source>
        <dbReference type="Proteomes" id="UP001066276"/>
    </source>
</evidence>
<protein>
    <submittedName>
        <fullName evidence="1">Uncharacterized protein</fullName>
    </submittedName>
</protein>
<name>A0AAV7WW08_PLEWA</name>
<organism evidence="1 2">
    <name type="scientific">Pleurodeles waltl</name>
    <name type="common">Iberian ribbed newt</name>
    <dbReference type="NCBI Taxonomy" id="8319"/>
    <lineage>
        <taxon>Eukaryota</taxon>
        <taxon>Metazoa</taxon>
        <taxon>Chordata</taxon>
        <taxon>Craniata</taxon>
        <taxon>Vertebrata</taxon>
        <taxon>Euteleostomi</taxon>
        <taxon>Amphibia</taxon>
        <taxon>Batrachia</taxon>
        <taxon>Caudata</taxon>
        <taxon>Salamandroidea</taxon>
        <taxon>Salamandridae</taxon>
        <taxon>Pleurodelinae</taxon>
        <taxon>Pleurodeles</taxon>
    </lineage>
</organism>
<reference evidence="1" key="1">
    <citation type="journal article" date="2022" name="bioRxiv">
        <title>Sequencing and chromosome-scale assembly of the giantPleurodeles waltlgenome.</title>
        <authorList>
            <person name="Brown T."/>
            <person name="Elewa A."/>
            <person name="Iarovenko S."/>
            <person name="Subramanian E."/>
            <person name="Araus A.J."/>
            <person name="Petzold A."/>
            <person name="Susuki M."/>
            <person name="Suzuki K.-i.T."/>
            <person name="Hayashi T."/>
            <person name="Toyoda A."/>
            <person name="Oliveira C."/>
            <person name="Osipova E."/>
            <person name="Leigh N.D."/>
            <person name="Simon A."/>
            <person name="Yun M.H."/>
        </authorList>
    </citation>
    <scope>NUCLEOTIDE SEQUENCE</scope>
    <source>
        <strain evidence="1">20211129_DDA</strain>
        <tissue evidence="1">Liver</tissue>
    </source>
</reference>
<accession>A0AAV7WW08</accession>
<keyword evidence="2" id="KW-1185">Reference proteome</keyword>
<dbReference type="EMBL" id="JANPWB010000001">
    <property type="protein sequence ID" value="KAJ1216653.1"/>
    <property type="molecule type" value="Genomic_DNA"/>
</dbReference>